<evidence type="ECO:0000313" key="1">
    <source>
        <dbReference type="EMBL" id="BCN32386.1"/>
    </source>
</evidence>
<sequence>MNILDIKGTSSEIKFILDNNIIVLADGELQNNGFFAYKSSMKLQGTRGERVMSTQEREDFIKHVKDFLSDKDFTVNFFD</sequence>
<dbReference type="EMBL" id="AP024169">
    <property type="protein sequence ID" value="BCN32386.1"/>
    <property type="molecule type" value="Genomic_DNA"/>
</dbReference>
<keyword evidence="2" id="KW-1185">Reference proteome</keyword>
<gene>
    <name evidence="1" type="ORF">bsdtb5_36810</name>
</gene>
<evidence type="ECO:0000313" key="2">
    <source>
        <dbReference type="Proteomes" id="UP000595897"/>
    </source>
</evidence>
<dbReference type="RefSeq" id="WP_271713436.1">
    <property type="nucleotide sequence ID" value="NZ_AP024169.1"/>
</dbReference>
<protein>
    <submittedName>
        <fullName evidence="1">Uncharacterized protein</fullName>
    </submittedName>
</protein>
<reference evidence="1 2" key="1">
    <citation type="submission" date="2020-11" db="EMBL/GenBank/DDBJ databases">
        <title>Draft genome sequencing of a Lachnospiraceae strain isolated from anoxic soil subjected to BSD treatment.</title>
        <authorList>
            <person name="Uek A."/>
            <person name="Tonouchi A."/>
        </authorList>
    </citation>
    <scope>NUCLEOTIDE SEQUENCE [LARGE SCALE GENOMIC DNA]</scope>
    <source>
        <strain evidence="1 2">TB5</strain>
    </source>
</reference>
<name>A0A7R7EPH6_9FIRM</name>
<proteinExistence type="predicted"/>
<accession>A0A7R7EPH6</accession>
<dbReference type="AlphaFoldDB" id="A0A7R7EPH6"/>
<organism evidence="1 2">
    <name type="scientific">Anaeromicropila herbilytica</name>
    <dbReference type="NCBI Taxonomy" id="2785025"/>
    <lineage>
        <taxon>Bacteria</taxon>
        <taxon>Bacillati</taxon>
        <taxon>Bacillota</taxon>
        <taxon>Clostridia</taxon>
        <taxon>Lachnospirales</taxon>
        <taxon>Lachnospiraceae</taxon>
        <taxon>Anaeromicropila</taxon>
    </lineage>
</organism>
<dbReference type="Proteomes" id="UP000595897">
    <property type="component" value="Chromosome"/>
</dbReference>
<dbReference type="KEGG" id="ahb:bsdtb5_36810"/>